<feature type="non-terminal residue" evidence="1">
    <location>
        <position position="64"/>
    </location>
</feature>
<dbReference type="HOGENOM" id="CLU_2873914_0_0_1"/>
<protein>
    <submittedName>
        <fullName evidence="1">Uncharacterized protein</fullName>
    </submittedName>
</protein>
<keyword evidence="2" id="KW-1185">Reference proteome</keyword>
<accession>A0A0D0DJ74</accession>
<dbReference type="Proteomes" id="UP000054538">
    <property type="component" value="Unassembled WGS sequence"/>
</dbReference>
<reference evidence="1 2" key="1">
    <citation type="submission" date="2014-04" db="EMBL/GenBank/DDBJ databases">
        <authorList>
            <consortium name="DOE Joint Genome Institute"/>
            <person name="Kuo A."/>
            <person name="Kohler A."/>
            <person name="Jargeat P."/>
            <person name="Nagy L.G."/>
            <person name="Floudas D."/>
            <person name="Copeland A."/>
            <person name="Barry K.W."/>
            <person name="Cichocki N."/>
            <person name="Veneault-Fourrey C."/>
            <person name="LaButti K."/>
            <person name="Lindquist E.A."/>
            <person name="Lipzen A."/>
            <person name="Lundell T."/>
            <person name="Morin E."/>
            <person name="Murat C."/>
            <person name="Sun H."/>
            <person name="Tunlid A."/>
            <person name="Henrissat B."/>
            <person name="Grigoriev I.V."/>
            <person name="Hibbett D.S."/>
            <person name="Martin F."/>
            <person name="Nordberg H.P."/>
            <person name="Cantor M.N."/>
            <person name="Hua S.X."/>
        </authorList>
    </citation>
    <scope>NUCLEOTIDE SEQUENCE [LARGE SCALE GENOMIC DNA]</scope>
    <source>
        <strain evidence="1 2">Ve08.2h10</strain>
    </source>
</reference>
<dbReference type="EMBL" id="KN824894">
    <property type="protein sequence ID" value="KIK98407.1"/>
    <property type="molecule type" value="Genomic_DNA"/>
</dbReference>
<dbReference type="AlphaFoldDB" id="A0A0D0DJ74"/>
<evidence type="ECO:0000313" key="1">
    <source>
        <dbReference type="EMBL" id="KIK98407.1"/>
    </source>
</evidence>
<organism evidence="1 2">
    <name type="scientific">Paxillus rubicundulus Ve08.2h10</name>
    <dbReference type="NCBI Taxonomy" id="930991"/>
    <lineage>
        <taxon>Eukaryota</taxon>
        <taxon>Fungi</taxon>
        <taxon>Dikarya</taxon>
        <taxon>Basidiomycota</taxon>
        <taxon>Agaricomycotina</taxon>
        <taxon>Agaricomycetes</taxon>
        <taxon>Agaricomycetidae</taxon>
        <taxon>Boletales</taxon>
        <taxon>Paxilineae</taxon>
        <taxon>Paxillaceae</taxon>
        <taxon>Paxillus</taxon>
    </lineage>
</organism>
<sequence>MSQLTLSCRWQHKRIDEGSKVIIKLENVIDSCVRDAQESDNLFNWQLNLMIPDDNSLLQCGWCR</sequence>
<gene>
    <name evidence="1" type="ORF">PAXRUDRAFT_690084</name>
</gene>
<reference evidence="2" key="2">
    <citation type="submission" date="2015-01" db="EMBL/GenBank/DDBJ databases">
        <title>Evolutionary Origins and Diversification of the Mycorrhizal Mutualists.</title>
        <authorList>
            <consortium name="DOE Joint Genome Institute"/>
            <consortium name="Mycorrhizal Genomics Consortium"/>
            <person name="Kohler A."/>
            <person name="Kuo A."/>
            <person name="Nagy L.G."/>
            <person name="Floudas D."/>
            <person name="Copeland A."/>
            <person name="Barry K.W."/>
            <person name="Cichocki N."/>
            <person name="Veneault-Fourrey C."/>
            <person name="LaButti K."/>
            <person name="Lindquist E.A."/>
            <person name="Lipzen A."/>
            <person name="Lundell T."/>
            <person name="Morin E."/>
            <person name="Murat C."/>
            <person name="Riley R."/>
            <person name="Ohm R."/>
            <person name="Sun H."/>
            <person name="Tunlid A."/>
            <person name="Henrissat B."/>
            <person name="Grigoriev I.V."/>
            <person name="Hibbett D.S."/>
            <person name="Martin F."/>
        </authorList>
    </citation>
    <scope>NUCLEOTIDE SEQUENCE [LARGE SCALE GENOMIC DNA]</scope>
    <source>
        <strain evidence="2">Ve08.2h10</strain>
    </source>
</reference>
<evidence type="ECO:0000313" key="2">
    <source>
        <dbReference type="Proteomes" id="UP000054538"/>
    </source>
</evidence>
<name>A0A0D0DJ74_9AGAM</name>
<dbReference type="InParanoid" id="A0A0D0DJ74"/>
<proteinExistence type="predicted"/>